<sequence>MNKKLILNLSLIPLLSLSMMSMHISYKEKNDKGLLDKEEQHFLINSEIARIKRIIGLNIKYIGHKIINGFLNEKYFFVITNKAVSIIDINTTVTIQVITTNDERFLNENVIYANNFGLLIERNNGKFESLLSNQIFSKEEIEKNILPLEISNDVEFIKNQRNKRKMEISTMNMDRRKYGTNLDYPKLSYYGKNKFNVSHVVPHAWWFATRNSDMETGYIDFEYEDPNSKNGLCEYVALSQLLLYNHLFIDASIFSEDDFDKYIQINWSRKLEHSSPVFKHIIDANKEAWQKLLPYKLYESNERHINLKNTKHYWTSVESIIGKNNLNWKLEGKYAGYYQAWKNVRNGYPVILGVAPFLNEKWFDHAYLMYGYDDNSDMFLGTCCFGGETNIILYSYWTKAYGSYYFTLKSVGSYRKLKENFFYKDRYYYGPVITTLIESETYNEED</sequence>
<protein>
    <submittedName>
        <fullName evidence="1">Uncharacterized protein</fullName>
    </submittedName>
</protein>
<dbReference type="RefSeq" id="WP_033178917.1">
    <property type="nucleotide sequence ID" value="NZ_CP030140.1"/>
</dbReference>
<name>A0A2Z4NDL9_9BACT</name>
<organism evidence="1 2">
    <name type="scientific">[Mycoplasma] anseris</name>
    <dbReference type="NCBI Taxonomy" id="92400"/>
    <lineage>
        <taxon>Bacteria</taxon>
        <taxon>Bacillati</taxon>
        <taxon>Mycoplasmatota</taxon>
        <taxon>Mycoplasmoidales</taxon>
        <taxon>Metamycoplasmataceae</taxon>
        <taxon>Metamycoplasma</taxon>
    </lineage>
</organism>
<dbReference type="InterPro" id="IPR054779">
    <property type="entry name" value="Cys_pept_put_mycoplasmatota"/>
</dbReference>
<evidence type="ECO:0000313" key="1">
    <source>
        <dbReference type="EMBL" id="AWX69681.1"/>
    </source>
</evidence>
<dbReference type="NCBIfam" id="NF045837">
    <property type="entry name" value="Mplas_Cys_pep"/>
    <property type="match status" value="1"/>
</dbReference>
<proteinExistence type="predicted"/>
<dbReference type="AlphaFoldDB" id="A0A2Z4NDL9"/>
<evidence type="ECO:0000313" key="2">
    <source>
        <dbReference type="Proteomes" id="UP000250218"/>
    </source>
</evidence>
<dbReference type="Proteomes" id="UP000250218">
    <property type="component" value="Chromosome"/>
</dbReference>
<gene>
    <name evidence="1" type="ORF">DP065_02920</name>
</gene>
<accession>A0A2Z4NDL9</accession>
<reference evidence="2" key="1">
    <citation type="submission" date="2018-06" db="EMBL/GenBank/DDBJ databases">
        <title>Complete genome sequences of Mycoplasma anatis, M. anseris and M. cloacale type strains.</title>
        <authorList>
            <person name="Grozner D."/>
            <person name="Forro B."/>
            <person name="Sulyok K.M."/>
            <person name="Marton S."/>
            <person name="Kreizinger Z."/>
            <person name="Banyai K."/>
            <person name="Gyuranecz M."/>
        </authorList>
    </citation>
    <scope>NUCLEOTIDE SEQUENCE [LARGE SCALE GENOMIC DNA]</scope>
    <source>
        <strain evidence="2">ATCC 49234</strain>
    </source>
</reference>
<dbReference type="KEGG" id="mane:DP065_02920"/>
<keyword evidence="2" id="KW-1185">Reference proteome</keyword>
<dbReference type="EMBL" id="CP030140">
    <property type="protein sequence ID" value="AWX69681.1"/>
    <property type="molecule type" value="Genomic_DNA"/>
</dbReference>